<dbReference type="InterPro" id="IPR006059">
    <property type="entry name" value="SBP"/>
</dbReference>
<keyword evidence="4 6" id="KW-0732">Signal</keyword>
<evidence type="ECO:0000256" key="4">
    <source>
        <dbReference type="ARBA" id="ARBA00022729"/>
    </source>
</evidence>
<evidence type="ECO:0000256" key="6">
    <source>
        <dbReference type="SAM" id="SignalP"/>
    </source>
</evidence>
<evidence type="ECO:0000256" key="3">
    <source>
        <dbReference type="ARBA" id="ARBA00022448"/>
    </source>
</evidence>
<gene>
    <name evidence="7" type="ORF">H9L01_06745</name>
</gene>
<dbReference type="PROSITE" id="PS01037">
    <property type="entry name" value="SBP_BACTERIAL_1"/>
    <property type="match status" value="1"/>
</dbReference>
<comment type="subcellular location">
    <subcellularLocation>
        <location evidence="1">Cell envelope</location>
    </subcellularLocation>
</comment>
<dbReference type="InterPro" id="IPR006061">
    <property type="entry name" value="SBP_1_CS"/>
</dbReference>
<comment type="similarity">
    <text evidence="2">Belongs to the bacterial solute-binding protein 1 family.</text>
</comment>
<proteinExistence type="inferred from homology"/>
<evidence type="ECO:0000256" key="5">
    <source>
        <dbReference type="ARBA" id="ARBA00022764"/>
    </source>
</evidence>
<feature type="signal peptide" evidence="6">
    <location>
        <begin position="1"/>
        <end position="20"/>
    </location>
</feature>
<dbReference type="EMBL" id="CP060715">
    <property type="protein sequence ID" value="QNN60068.1"/>
    <property type="molecule type" value="Genomic_DNA"/>
</dbReference>
<dbReference type="PROSITE" id="PS51257">
    <property type="entry name" value="PROKAR_LIPOPROTEIN"/>
    <property type="match status" value="1"/>
</dbReference>
<dbReference type="GO" id="GO:0030313">
    <property type="term" value="C:cell envelope"/>
    <property type="evidence" value="ECO:0007669"/>
    <property type="project" value="UniProtKB-SubCell"/>
</dbReference>
<protein>
    <submittedName>
        <fullName evidence="7">Extracellular solute-binding protein</fullName>
    </submittedName>
</protein>
<reference evidence="7 8" key="1">
    <citation type="submission" date="2020-08" db="EMBL/GenBank/DDBJ databases">
        <title>Genome sequence of Erysipelothrix inopinata DSM 15511T.</title>
        <authorList>
            <person name="Hyun D.-W."/>
            <person name="Bae J.-W."/>
        </authorList>
    </citation>
    <scope>NUCLEOTIDE SEQUENCE [LARGE SCALE GENOMIC DNA]</scope>
    <source>
        <strain evidence="7 8">DSM 15511</strain>
    </source>
</reference>
<accession>A0A7G9RWU3</accession>
<keyword evidence="3" id="KW-0813">Transport</keyword>
<dbReference type="Pfam" id="PF13416">
    <property type="entry name" value="SBP_bac_8"/>
    <property type="match status" value="1"/>
</dbReference>
<dbReference type="PANTHER" id="PTHR43649:SF31">
    <property type="entry name" value="SN-GLYCEROL-3-PHOSPHATE-BINDING PERIPLASMIC PROTEIN UGPB"/>
    <property type="match status" value="1"/>
</dbReference>
<sequence length="421" mass="47011">MKKYLVALLAVFMLVGCSNKGSGSSDDTIIDKVPEGTEITFWHAMNGGQEKSLTELTEQFMAENKNIKVVLQNQTKYPDLQAKINATVTSPKDLPTMTQGYPNWFWSISEENMLVDLQPYMDHKTIGIADKDDIVKVFLDGAKIHDKQYGMPFNKSTEVLYYNEGMLKEYGVEVPKTMEELAAASKTIYEKSNGEVVGAGFDSLNNYYVIGMKNEGVEFNKDVDITSPQSEKVAQYYHDGIKEGYFQIANKGEYLSAVFGNGKIAMNIGSMAGESHVKKAIEGKNIEYGVAPRPSVKNLQQGTDLYMFAEATPEQRSAAFQYMKFLVSKESQMKFALDTGYMPARTSVFNDDKYKNTTDSKIPAIIGNTLDNLFALPVVENSDPAYQSSRNIMEKILSDKNADVKKVLEGSKAEFEATWKQ</sequence>
<evidence type="ECO:0000256" key="2">
    <source>
        <dbReference type="ARBA" id="ARBA00008520"/>
    </source>
</evidence>
<feature type="chain" id="PRO_5039161237" evidence="6">
    <location>
        <begin position="21"/>
        <end position="421"/>
    </location>
</feature>
<evidence type="ECO:0000256" key="1">
    <source>
        <dbReference type="ARBA" id="ARBA00004196"/>
    </source>
</evidence>
<dbReference type="KEGG" id="eio:H9L01_06745"/>
<organism evidence="7 8">
    <name type="scientific">Erysipelothrix inopinata</name>
    <dbReference type="NCBI Taxonomy" id="225084"/>
    <lineage>
        <taxon>Bacteria</taxon>
        <taxon>Bacillati</taxon>
        <taxon>Bacillota</taxon>
        <taxon>Erysipelotrichia</taxon>
        <taxon>Erysipelotrichales</taxon>
        <taxon>Erysipelotrichaceae</taxon>
        <taxon>Erysipelothrix</taxon>
    </lineage>
</organism>
<evidence type="ECO:0000313" key="8">
    <source>
        <dbReference type="Proteomes" id="UP000515928"/>
    </source>
</evidence>
<keyword evidence="5" id="KW-0574">Periplasm</keyword>
<dbReference type="RefSeq" id="WP_187533201.1">
    <property type="nucleotide sequence ID" value="NZ_CBCSHU010000029.1"/>
</dbReference>
<dbReference type="InterPro" id="IPR050490">
    <property type="entry name" value="Bact_solute-bd_prot1"/>
</dbReference>
<dbReference type="PANTHER" id="PTHR43649">
    <property type="entry name" value="ARABINOSE-BINDING PROTEIN-RELATED"/>
    <property type="match status" value="1"/>
</dbReference>
<evidence type="ECO:0000313" key="7">
    <source>
        <dbReference type="EMBL" id="QNN60068.1"/>
    </source>
</evidence>
<dbReference type="Gene3D" id="3.40.190.10">
    <property type="entry name" value="Periplasmic binding protein-like II"/>
    <property type="match status" value="1"/>
</dbReference>
<dbReference type="SUPFAM" id="SSF53850">
    <property type="entry name" value="Periplasmic binding protein-like II"/>
    <property type="match status" value="1"/>
</dbReference>
<dbReference type="AlphaFoldDB" id="A0A7G9RWU3"/>
<name>A0A7G9RWU3_9FIRM</name>
<dbReference type="Proteomes" id="UP000515928">
    <property type="component" value="Chromosome"/>
</dbReference>
<keyword evidence="8" id="KW-1185">Reference proteome</keyword>
<dbReference type="GO" id="GO:0055085">
    <property type="term" value="P:transmembrane transport"/>
    <property type="evidence" value="ECO:0007669"/>
    <property type="project" value="InterPro"/>
</dbReference>